<organism evidence="2 3">
    <name type="scientific">Mycena venus</name>
    <dbReference type="NCBI Taxonomy" id="2733690"/>
    <lineage>
        <taxon>Eukaryota</taxon>
        <taxon>Fungi</taxon>
        <taxon>Dikarya</taxon>
        <taxon>Basidiomycota</taxon>
        <taxon>Agaricomycotina</taxon>
        <taxon>Agaricomycetes</taxon>
        <taxon>Agaricomycetidae</taxon>
        <taxon>Agaricales</taxon>
        <taxon>Marasmiineae</taxon>
        <taxon>Mycenaceae</taxon>
        <taxon>Mycena</taxon>
    </lineage>
</organism>
<evidence type="ECO:0000256" key="1">
    <source>
        <dbReference type="SAM" id="Phobius"/>
    </source>
</evidence>
<dbReference type="Proteomes" id="UP000620124">
    <property type="component" value="Unassembled WGS sequence"/>
</dbReference>
<dbReference type="OrthoDB" id="3032252at2759"/>
<sequence length="114" mass="13116">MTNSSSFCWYNPENEVQVVLILPHQVLLDVSFTVWKWVITSIFGILPLSLTLGSFAYYLVVRLCWKSADTMGYETWANSFLEKISWNRPSKLGISNEDYVEKPSIEDKEQEGAD</sequence>
<keyword evidence="1" id="KW-1133">Transmembrane helix</keyword>
<evidence type="ECO:0000313" key="3">
    <source>
        <dbReference type="Proteomes" id="UP000620124"/>
    </source>
</evidence>
<comment type="caution">
    <text evidence="2">The sequence shown here is derived from an EMBL/GenBank/DDBJ whole genome shotgun (WGS) entry which is preliminary data.</text>
</comment>
<protein>
    <submittedName>
        <fullName evidence="2">Uncharacterized protein</fullName>
    </submittedName>
</protein>
<feature type="transmembrane region" description="Helical" evidence="1">
    <location>
        <begin position="37"/>
        <end position="61"/>
    </location>
</feature>
<reference evidence="2" key="1">
    <citation type="submission" date="2020-05" db="EMBL/GenBank/DDBJ databases">
        <title>Mycena genomes resolve the evolution of fungal bioluminescence.</title>
        <authorList>
            <person name="Tsai I.J."/>
        </authorList>
    </citation>
    <scope>NUCLEOTIDE SEQUENCE</scope>
    <source>
        <strain evidence="2">CCC161011</strain>
    </source>
</reference>
<proteinExistence type="predicted"/>
<keyword evidence="3" id="KW-1185">Reference proteome</keyword>
<dbReference type="AlphaFoldDB" id="A0A8H7D010"/>
<evidence type="ECO:0000313" key="2">
    <source>
        <dbReference type="EMBL" id="KAF7354191.1"/>
    </source>
</evidence>
<accession>A0A8H7D010</accession>
<keyword evidence="1" id="KW-0472">Membrane</keyword>
<keyword evidence="1" id="KW-0812">Transmembrane</keyword>
<name>A0A8H7D010_9AGAR</name>
<dbReference type="EMBL" id="JACAZI010000008">
    <property type="protein sequence ID" value="KAF7354191.1"/>
    <property type="molecule type" value="Genomic_DNA"/>
</dbReference>
<gene>
    <name evidence="2" type="ORF">MVEN_01106800</name>
</gene>